<protein>
    <submittedName>
        <fullName evidence="1">Uncharacterized protein</fullName>
    </submittedName>
</protein>
<evidence type="ECO:0000313" key="1">
    <source>
        <dbReference type="EMBL" id="KAJ9091915.1"/>
    </source>
</evidence>
<name>A0ACC2UXV8_9TREE</name>
<organism evidence="1 2">
    <name type="scientific">Naganishia friedmannii</name>
    <dbReference type="NCBI Taxonomy" id="89922"/>
    <lineage>
        <taxon>Eukaryota</taxon>
        <taxon>Fungi</taxon>
        <taxon>Dikarya</taxon>
        <taxon>Basidiomycota</taxon>
        <taxon>Agaricomycotina</taxon>
        <taxon>Tremellomycetes</taxon>
        <taxon>Filobasidiales</taxon>
        <taxon>Filobasidiaceae</taxon>
        <taxon>Naganishia</taxon>
    </lineage>
</organism>
<evidence type="ECO:0000313" key="2">
    <source>
        <dbReference type="Proteomes" id="UP001227268"/>
    </source>
</evidence>
<dbReference type="Proteomes" id="UP001227268">
    <property type="component" value="Unassembled WGS sequence"/>
</dbReference>
<proteinExistence type="predicted"/>
<reference evidence="1" key="1">
    <citation type="submission" date="2023-04" db="EMBL/GenBank/DDBJ databases">
        <title>Draft Genome sequencing of Naganishia species isolated from polar environments using Oxford Nanopore Technology.</title>
        <authorList>
            <person name="Leo P."/>
            <person name="Venkateswaran K."/>
        </authorList>
    </citation>
    <scope>NUCLEOTIDE SEQUENCE</scope>
    <source>
        <strain evidence="1">MNA-CCFEE 5423</strain>
    </source>
</reference>
<keyword evidence="2" id="KW-1185">Reference proteome</keyword>
<accession>A0ACC2UXV8</accession>
<gene>
    <name evidence="1" type="ORF">QFC21_007028</name>
</gene>
<comment type="caution">
    <text evidence="1">The sequence shown here is derived from an EMBL/GenBank/DDBJ whole genome shotgun (WGS) entry which is preliminary data.</text>
</comment>
<dbReference type="EMBL" id="JASBWT010000044">
    <property type="protein sequence ID" value="KAJ9091915.1"/>
    <property type="molecule type" value="Genomic_DNA"/>
</dbReference>
<sequence>MALLNKLTPINFGSIGEQIVSILNAAEKEEDGCTSFLVMNLIVTKAKDESKWSPLYADLCVKLCTEVSPTIRDESTTDTKGDLLMGSALLRHYAAEICRKSFNNDCMISYLGKDNNVALSQGHSMSDFGINIRSDVPEFSDEYYAIQRSKRHALGILKFSRELFARNLITIQDVEPMLSTLLCALDEHAAEALCQLLSVTGSMLEAKSSAVLEHCMAGLSAFRQIWDMIALRKSGWITYPPRSAYETMVTLTAEQVKKAHPILVTHTKYSDTRDGNQEDTPCLSSEQEKTLKGHRPPHIITGTSFKGNGLQDQSKRTFLFSRRVQKPSSTNSETEISLSTTASTDIPKVTTASRLSQGGSQTAVGVDSTLGVPRDTAVETQIDNDLEELWGRNDKDGTRNPGDILAYFEKHDVTHRIALATRLIRDAFRLGRMSDTEIIAQGLSVAYQHALLHSNQVLPEQDPV</sequence>